<accession>A0ABU9GAS9</accession>
<dbReference type="PANTHER" id="PTHR28641:SF1">
    <property type="entry name" value="MALONYL-COA DECARBOXYLASE, MITOCHONDRIAL"/>
    <property type="match status" value="1"/>
</dbReference>
<protein>
    <submittedName>
        <fullName evidence="4">Malonyl-CoA decarboxylase</fullName>
    </submittedName>
</protein>
<dbReference type="RefSeq" id="WP_341541619.1">
    <property type="nucleotide sequence ID" value="NZ_JBAKAP010000001.1"/>
</dbReference>
<dbReference type="InterPro" id="IPR007956">
    <property type="entry name" value="Malonyl_CoA_deC_C"/>
</dbReference>
<dbReference type="Gene3D" id="1.20.140.90">
    <property type="entry name" value="Malonyl-CoA decarboxylase, oligemerization domain"/>
    <property type="match status" value="1"/>
</dbReference>
<name>A0ABU9GAS9_COBMA</name>
<feature type="region of interest" description="Disordered" evidence="1">
    <location>
        <begin position="431"/>
        <end position="493"/>
    </location>
</feature>
<dbReference type="InterPro" id="IPR042303">
    <property type="entry name" value="Malonyl_CoA_deC_C_sf"/>
</dbReference>
<evidence type="ECO:0000256" key="1">
    <source>
        <dbReference type="SAM" id="MobiDB-lite"/>
    </source>
</evidence>
<dbReference type="PANTHER" id="PTHR28641">
    <property type="match status" value="1"/>
</dbReference>
<feature type="compositionally biased region" description="Basic and acidic residues" evidence="1">
    <location>
        <begin position="434"/>
        <end position="458"/>
    </location>
</feature>
<dbReference type="Gene3D" id="3.40.630.150">
    <property type="entry name" value="Malonyl-CoA decarboxylase, catalytic domain"/>
    <property type="match status" value="1"/>
</dbReference>
<feature type="domain" description="Malonyl-CoA decarboxylase C-terminal" evidence="2">
    <location>
        <begin position="171"/>
        <end position="412"/>
    </location>
</feature>
<comment type="caution">
    <text evidence="4">The sequence shown here is derived from an EMBL/GenBank/DDBJ whole genome shotgun (WGS) entry which is preliminary data.</text>
</comment>
<dbReference type="Pfam" id="PF17408">
    <property type="entry name" value="MCD_N"/>
    <property type="match status" value="1"/>
</dbReference>
<proteinExistence type="predicted"/>
<dbReference type="InterPro" id="IPR035372">
    <property type="entry name" value="MCD_N"/>
</dbReference>
<feature type="domain" description="Malonyl-CoA decarboxylase N-terminal" evidence="3">
    <location>
        <begin position="85"/>
        <end position="168"/>
    </location>
</feature>
<reference evidence="4 5" key="1">
    <citation type="submission" date="2024-02" db="EMBL/GenBank/DDBJ databases">
        <title>Bacteria isolated from the canopy kelp, Nereocystis luetkeana.</title>
        <authorList>
            <person name="Pfister C.A."/>
            <person name="Younker I.T."/>
            <person name="Light S.H."/>
        </authorList>
    </citation>
    <scope>NUCLEOTIDE SEQUENCE [LARGE SCALE GENOMIC DNA]</scope>
    <source>
        <strain evidence="4 5">TI.5.07</strain>
    </source>
</reference>
<dbReference type="InterPro" id="IPR038351">
    <property type="entry name" value="MCD_N_sf"/>
</dbReference>
<dbReference type="Proteomes" id="UP001378242">
    <property type="component" value="Unassembled WGS sequence"/>
</dbReference>
<keyword evidence="5" id="KW-1185">Reference proteome</keyword>
<evidence type="ECO:0000259" key="2">
    <source>
        <dbReference type="Pfam" id="PF05292"/>
    </source>
</evidence>
<dbReference type="InterPro" id="IPR038917">
    <property type="entry name" value="Malonyl_CoA_deC"/>
</dbReference>
<dbReference type="Pfam" id="PF05292">
    <property type="entry name" value="MCD"/>
    <property type="match status" value="1"/>
</dbReference>
<evidence type="ECO:0000313" key="5">
    <source>
        <dbReference type="Proteomes" id="UP001378242"/>
    </source>
</evidence>
<evidence type="ECO:0000313" key="4">
    <source>
        <dbReference type="EMBL" id="MEL0615350.1"/>
    </source>
</evidence>
<sequence length="493" mass="55437">MNINLSFLQDLLTHVGQRARQQVGLSPGAGNEDTALARLTESCHNLTESSGEASRIMMAQRALEDYQQLDHEQRLAFFQLLAEHYAADEDRIHAAYAAYRDAPDNANLSALFAASEPRRQSLLRRLNLCPGGTYEIVRMRADLLKLIKQHPELKPLDADFAHLFASWFNRGFLMLEAIDWNTPAAVLEKIIRYEAVHAIQDWSDLRGRLDPEDRRCYAFFHPAIGDEPLIFVEVALCKGVPNNIQHLLANSGQTTEREADTAVFYSISNCQKGLKGISFGNFLIKQVVQELQRELPNLSRFVTLSPVPGFSQWLTRARDEEGLEVSDLLAHHLQHDDWMNDEEAQQKMAPELRALAAHYLVNVKHRSGQPMDPVARFHLGNGASLHRLNWPGDTSPNGRQQAHGLMVNYLYEPHRIEQNHEAFSRNDSVVCSSEVKKESKANKELAKAPKREARKESDTLSSSPLPSKASEQSPATRSTKDASDSKPAPSLEE</sequence>
<feature type="compositionally biased region" description="Polar residues" evidence="1">
    <location>
        <begin position="459"/>
        <end position="477"/>
    </location>
</feature>
<gene>
    <name evidence="4" type="ORF">V6243_00805</name>
</gene>
<organism evidence="4 5">
    <name type="scientific">Cobetia marina</name>
    <name type="common">Deleya marina</name>
    <dbReference type="NCBI Taxonomy" id="28258"/>
    <lineage>
        <taxon>Bacteria</taxon>
        <taxon>Pseudomonadati</taxon>
        <taxon>Pseudomonadota</taxon>
        <taxon>Gammaproteobacteria</taxon>
        <taxon>Oceanospirillales</taxon>
        <taxon>Halomonadaceae</taxon>
        <taxon>Cobetia</taxon>
    </lineage>
</organism>
<dbReference type="EMBL" id="JBAKAP010000001">
    <property type="protein sequence ID" value="MEL0615350.1"/>
    <property type="molecule type" value="Genomic_DNA"/>
</dbReference>
<evidence type="ECO:0000259" key="3">
    <source>
        <dbReference type="Pfam" id="PF17408"/>
    </source>
</evidence>